<feature type="region of interest" description="Disordered" evidence="1">
    <location>
        <begin position="55"/>
        <end position="108"/>
    </location>
</feature>
<organism evidence="2 3">
    <name type="scientific">Oryzias javanicus</name>
    <name type="common">Javanese ricefish</name>
    <name type="synonym">Aplocheilus javanicus</name>
    <dbReference type="NCBI Taxonomy" id="123683"/>
    <lineage>
        <taxon>Eukaryota</taxon>
        <taxon>Metazoa</taxon>
        <taxon>Chordata</taxon>
        <taxon>Craniata</taxon>
        <taxon>Vertebrata</taxon>
        <taxon>Euteleostomi</taxon>
        <taxon>Actinopterygii</taxon>
        <taxon>Neopterygii</taxon>
        <taxon>Teleostei</taxon>
        <taxon>Neoteleostei</taxon>
        <taxon>Acanthomorphata</taxon>
        <taxon>Ovalentaria</taxon>
        <taxon>Atherinomorphae</taxon>
        <taxon>Beloniformes</taxon>
        <taxon>Adrianichthyidae</taxon>
        <taxon>Oryziinae</taxon>
        <taxon>Oryzias</taxon>
    </lineage>
</organism>
<dbReference type="Proteomes" id="UP000283210">
    <property type="component" value="Chromosome 5"/>
</dbReference>
<feature type="compositionally biased region" description="Polar residues" evidence="1">
    <location>
        <begin position="99"/>
        <end position="108"/>
    </location>
</feature>
<reference evidence="2 3" key="1">
    <citation type="submission" date="2018-11" db="EMBL/GenBank/DDBJ databases">
        <authorList>
            <person name="Lopez-Roques C."/>
            <person name="Donnadieu C."/>
            <person name="Bouchez O."/>
            <person name="Klopp C."/>
            <person name="Cabau C."/>
            <person name="Zahm M."/>
        </authorList>
    </citation>
    <scope>NUCLEOTIDE SEQUENCE [LARGE SCALE GENOMIC DNA]</scope>
    <source>
        <strain evidence="2">RS831</strain>
        <tissue evidence="2">Whole body</tissue>
    </source>
</reference>
<dbReference type="AlphaFoldDB" id="A0A3S2MRD7"/>
<protein>
    <submittedName>
        <fullName evidence="2">Uncharacterized protein</fullName>
    </submittedName>
</protein>
<evidence type="ECO:0000313" key="2">
    <source>
        <dbReference type="EMBL" id="RVE72484.1"/>
    </source>
</evidence>
<gene>
    <name evidence="2" type="ORF">OJAV_G00042080</name>
</gene>
<accession>A0A3S2MRD7</accession>
<keyword evidence="3" id="KW-1185">Reference proteome</keyword>
<dbReference type="EMBL" id="CM012441">
    <property type="protein sequence ID" value="RVE72484.1"/>
    <property type="molecule type" value="Genomic_DNA"/>
</dbReference>
<reference evidence="2 3" key="2">
    <citation type="submission" date="2019-01" db="EMBL/GenBank/DDBJ databases">
        <title>A chromosome length genome reference of the Java medaka (oryzias javanicus).</title>
        <authorList>
            <person name="Herpin A."/>
            <person name="Takehana Y."/>
            <person name="Naruse K."/>
            <person name="Ansai S."/>
            <person name="Kawaguchi M."/>
        </authorList>
    </citation>
    <scope>NUCLEOTIDE SEQUENCE [LARGE SCALE GENOMIC DNA]</scope>
    <source>
        <strain evidence="2">RS831</strain>
        <tissue evidence="2">Whole body</tissue>
    </source>
</reference>
<name>A0A3S2MRD7_ORYJA</name>
<proteinExistence type="predicted"/>
<evidence type="ECO:0000313" key="3">
    <source>
        <dbReference type="Proteomes" id="UP000283210"/>
    </source>
</evidence>
<sequence>MSARLAPSGTFYFKKRLEATITGYILSGKLELSRSGWSRVGVGVRKSLLCCRPARSADSGHGRLPSSNVNSPLFHQGDRQGTRPCLPAKAEESGPDAPSTYSDKSSRTIPRSISVIRLHTVASLD</sequence>
<evidence type="ECO:0000256" key="1">
    <source>
        <dbReference type="SAM" id="MobiDB-lite"/>
    </source>
</evidence>